<organism evidence="11">
    <name type="scientific">Chloroparvula sp. RCC999</name>
    <dbReference type="NCBI Taxonomy" id="2565276"/>
    <lineage>
        <taxon>Eukaryota</taxon>
        <taxon>Viridiplantae</taxon>
        <taxon>Chlorophyta</taxon>
        <taxon>Chloropicophyceae</taxon>
        <taxon>Chloropicales</taxon>
        <taxon>Chloropicaceae</taxon>
        <taxon>Chloroparvula</taxon>
    </lineage>
</organism>
<keyword evidence="4 11" id="KW-0496">Mitochondrion</keyword>
<evidence type="ECO:0000256" key="1">
    <source>
        <dbReference type="ARBA" id="ARBA00004173"/>
    </source>
</evidence>
<comment type="subcellular location">
    <subcellularLocation>
        <location evidence="1">Mitochondrion</location>
    </subcellularLocation>
</comment>
<dbReference type="InterPro" id="IPR044954">
    <property type="entry name" value="Ribosomal_uS3m_plant"/>
</dbReference>
<dbReference type="GO" id="GO:0005840">
    <property type="term" value="C:ribosome"/>
    <property type="evidence" value="ECO:0007669"/>
    <property type="project" value="UniProtKB-KW"/>
</dbReference>
<dbReference type="EMBL" id="MK086002">
    <property type="protein sequence ID" value="QBX98616.1"/>
    <property type="molecule type" value="Genomic_DNA"/>
</dbReference>
<dbReference type="InterPro" id="IPR005704">
    <property type="entry name" value="Ribosomal_uS3_bac-typ"/>
</dbReference>
<dbReference type="PANTHER" id="PTHR35928:SF2">
    <property type="entry name" value="SMALL RIBOSOMAL SUBUNIT PROTEIN US3M"/>
    <property type="match status" value="1"/>
</dbReference>
<geneLocation type="mitochondrion" evidence="11"/>
<evidence type="ECO:0000256" key="5">
    <source>
        <dbReference type="ARBA" id="ARBA00023274"/>
    </source>
</evidence>
<dbReference type="HAMAP" id="MF_01309_B">
    <property type="entry name" value="Ribosomal_uS3_B"/>
    <property type="match status" value="1"/>
</dbReference>
<dbReference type="GO" id="GO:0003735">
    <property type="term" value="F:structural constituent of ribosome"/>
    <property type="evidence" value="ECO:0007669"/>
    <property type="project" value="InterPro"/>
</dbReference>
<dbReference type="Pfam" id="PF00189">
    <property type="entry name" value="Ribosomal_S3_C"/>
    <property type="match status" value="1"/>
</dbReference>
<dbReference type="GO" id="GO:1990904">
    <property type="term" value="C:ribonucleoprotein complex"/>
    <property type="evidence" value="ECO:0007669"/>
    <property type="project" value="UniProtKB-KW"/>
</dbReference>
<sequence length="272" mass="30752">MAQKVNPVLHRLGIIRSADSKWYSESKYGSNVLQSLSLRNHIEKTYSDSSMRVGRIGLLNTKSAWYAYVHAYMSDVNTLSKSTNHSVLPLPAKQNLGRFLSKKATLNKNLYKSMRSLVAGHIYGQSSSKVLYTLAHYAKKHKTGRSFNKSLTNAWRYTYNQNLHLLALTSNDLYASSHSVADYMKNQLEKRTPIRRLFKELISGGIKHKHVSGIKLSISGRINGAAIARSESKHWGRVPLHGFNNIIDYTSIPAYTSYGILGIKVWLCYDKI</sequence>
<evidence type="ECO:0000256" key="2">
    <source>
        <dbReference type="ARBA" id="ARBA00010761"/>
    </source>
</evidence>
<dbReference type="SUPFAM" id="SSF54814">
    <property type="entry name" value="Prokaryotic type KH domain (KH-domain type II)"/>
    <property type="match status" value="1"/>
</dbReference>
<feature type="domain" description="Small ribosomal subunit protein uS3 C-terminal" evidence="10">
    <location>
        <begin position="185"/>
        <end position="267"/>
    </location>
</feature>
<dbReference type="GO" id="GO:0003723">
    <property type="term" value="F:RNA binding"/>
    <property type="evidence" value="ECO:0007669"/>
    <property type="project" value="InterPro"/>
</dbReference>
<evidence type="ECO:0000313" key="11">
    <source>
        <dbReference type="EMBL" id="QBX98616.1"/>
    </source>
</evidence>
<dbReference type="InterPro" id="IPR001351">
    <property type="entry name" value="Ribosomal_uS3_C"/>
</dbReference>
<protein>
    <recommendedName>
        <fullName evidence="6">Small ribosomal subunit protein uS3c</fullName>
    </recommendedName>
    <alternativeName>
        <fullName evidence="8">Ribosomal protein S3, mitochondrial</fullName>
    </alternativeName>
    <alternativeName>
        <fullName evidence="7">Small ribosomal subunit protein uS3m</fullName>
    </alternativeName>
</protein>
<evidence type="ECO:0000259" key="10">
    <source>
        <dbReference type="Pfam" id="PF00189"/>
    </source>
</evidence>
<dbReference type="Gene3D" id="3.30.1140.32">
    <property type="entry name" value="Ribosomal protein S3, C-terminal domain"/>
    <property type="match status" value="1"/>
</dbReference>
<evidence type="ECO:0000256" key="4">
    <source>
        <dbReference type="ARBA" id="ARBA00023128"/>
    </source>
</evidence>
<proteinExistence type="inferred from homology"/>
<reference evidence="11" key="1">
    <citation type="journal article" date="2019" name="Genome Biol. Evol.">
        <title>Tracing the Evolution of the Plastome and Mitogenome in the Chloropicophyceae Uncovered Convergent tRNA Gene Losses and a Variant Plastid Genetic Code.</title>
        <authorList>
            <person name="Turmel M."/>
            <person name="Dos Santos A.L."/>
            <person name="Otis C."/>
            <person name="Sergerie R."/>
            <person name="Lemieux C."/>
        </authorList>
    </citation>
    <scope>NUCLEOTIDE SEQUENCE</scope>
</reference>
<keyword evidence="3 9" id="KW-0689">Ribosomal protein</keyword>
<dbReference type="InterPro" id="IPR018280">
    <property type="entry name" value="Ribosomal_uS3_CS"/>
</dbReference>
<dbReference type="SUPFAM" id="SSF54821">
    <property type="entry name" value="Ribosomal protein S3 C-terminal domain"/>
    <property type="match status" value="1"/>
</dbReference>
<dbReference type="PANTHER" id="PTHR35928">
    <property type="entry name" value="RIBOSOMAL PROTEIN S3, MITOCHONDRIAL"/>
    <property type="match status" value="1"/>
</dbReference>
<evidence type="ECO:0000256" key="3">
    <source>
        <dbReference type="ARBA" id="ARBA00022980"/>
    </source>
</evidence>
<accession>A0A4D6C4D8</accession>
<dbReference type="PROSITE" id="PS00548">
    <property type="entry name" value="RIBOSOMAL_S3"/>
    <property type="match status" value="1"/>
</dbReference>
<dbReference type="GO" id="GO:0005739">
    <property type="term" value="C:mitochondrion"/>
    <property type="evidence" value="ECO:0007669"/>
    <property type="project" value="UniProtKB-SubCell"/>
</dbReference>
<name>A0A4D6C4D8_9CHLO</name>
<evidence type="ECO:0000256" key="6">
    <source>
        <dbReference type="ARBA" id="ARBA00035154"/>
    </source>
</evidence>
<comment type="similarity">
    <text evidence="2 9">Belongs to the universal ribosomal protein uS3 family.</text>
</comment>
<dbReference type="GO" id="GO:0006412">
    <property type="term" value="P:translation"/>
    <property type="evidence" value="ECO:0007669"/>
    <property type="project" value="InterPro"/>
</dbReference>
<gene>
    <name evidence="11" type="primary">rps3</name>
</gene>
<evidence type="ECO:0000256" key="7">
    <source>
        <dbReference type="ARBA" id="ARBA00035157"/>
    </source>
</evidence>
<dbReference type="AlphaFoldDB" id="A0A4D6C4D8"/>
<dbReference type="InterPro" id="IPR009019">
    <property type="entry name" value="KH_sf_prok-type"/>
</dbReference>
<keyword evidence="5 9" id="KW-0687">Ribonucleoprotein</keyword>
<dbReference type="InterPro" id="IPR036419">
    <property type="entry name" value="Ribosomal_S3_C_sf"/>
</dbReference>
<evidence type="ECO:0000256" key="8">
    <source>
        <dbReference type="ARBA" id="ARBA00035414"/>
    </source>
</evidence>
<evidence type="ECO:0000256" key="9">
    <source>
        <dbReference type="RuleBase" id="RU003624"/>
    </source>
</evidence>